<sequence length="371" mass="45625">MSKVNLTRYLYIFDEVALSFIESILKKSSLNECYFWISELYLSGFHKQTWELLWFIYFDFYFINNPHFTSFLQKKNKDSSFNSILTVVKNMFKLTPSSEIFVTRQYNSQIKKIDFIFRGKKPNWLKNDYPSKYHGLIRFLDKKLFHYAVSSLPDEVDESLWQCIKIYYKVDSNTELMLNEFYDCSYENHIHKIWSIFCLLEFNREFILKKKKMYISISSSELEEINNIHNSPIPLSKYNNPQIYKTLYHKRLFSIPKTISAFYLIREHVENINQLIWHHWEYHAYNTPIWKHRFDKYNITINNEKEKIEFEDDDEMEDFYSQWGYEPDEQSTETIDKRMYEIEKTNWKKWYDNIFKIKSIYELPEEFRFSY</sequence>
<organism evidence="1">
    <name type="scientific">viral metagenome</name>
    <dbReference type="NCBI Taxonomy" id="1070528"/>
    <lineage>
        <taxon>unclassified sequences</taxon>
        <taxon>metagenomes</taxon>
        <taxon>organismal metagenomes</taxon>
    </lineage>
</organism>
<dbReference type="EMBL" id="MN739430">
    <property type="protein sequence ID" value="QHT04495.1"/>
    <property type="molecule type" value="Genomic_DNA"/>
</dbReference>
<protein>
    <submittedName>
        <fullName evidence="1">Uncharacterized protein</fullName>
    </submittedName>
</protein>
<proteinExistence type="predicted"/>
<name>A0A6C0CLY2_9ZZZZ</name>
<accession>A0A6C0CLY2</accession>
<evidence type="ECO:0000313" key="1">
    <source>
        <dbReference type="EMBL" id="QHT04495.1"/>
    </source>
</evidence>
<dbReference type="AlphaFoldDB" id="A0A6C0CLY2"/>
<reference evidence="1" key="1">
    <citation type="journal article" date="2020" name="Nature">
        <title>Giant virus diversity and host interactions through global metagenomics.</title>
        <authorList>
            <person name="Schulz F."/>
            <person name="Roux S."/>
            <person name="Paez-Espino D."/>
            <person name="Jungbluth S."/>
            <person name="Walsh D.A."/>
            <person name="Denef V.J."/>
            <person name="McMahon K.D."/>
            <person name="Konstantinidis K.T."/>
            <person name="Eloe-Fadrosh E.A."/>
            <person name="Kyrpides N.C."/>
            <person name="Woyke T."/>
        </authorList>
    </citation>
    <scope>NUCLEOTIDE SEQUENCE</scope>
    <source>
        <strain evidence="1">GVMAG-M-3300021185-45</strain>
    </source>
</reference>